<evidence type="ECO:0000313" key="3">
    <source>
        <dbReference type="Proteomes" id="UP000464053"/>
    </source>
</evidence>
<protein>
    <recommendedName>
        <fullName evidence="1">Lysozyme inhibitor LprI-like N-terminal domain-containing protein</fullName>
    </recommendedName>
</protein>
<sequence>MQANTTVENSQCYAKATRQWDDELNNQYRLLLNDQPDSVRQKIRAAQRSWIQYKESYNEAIAACYQQQQGSIWPLVAAETRMNVIRDKAIDLYKLRVSTNLAGEEG</sequence>
<dbReference type="EMBL" id="CP028271">
    <property type="protein sequence ID" value="QHM70419.1"/>
    <property type="molecule type" value="Genomic_DNA"/>
</dbReference>
<evidence type="ECO:0000259" key="1">
    <source>
        <dbReference type="Pfam" id="PF07007"/>
    </source>
</evidence>
<dbReference type="AlphaFoldDB" id="A0A6P1PX40"/>
<dbReference type="Proteomes" id="UP000464053">
    <property type="component" value="Chromosome"/>
</dbReference>
<dbReference type="Pfam" id="PF07007">
    <property type="entry name" value="LprI"/>
    <property type="match status" value="1"/>
</dbReference>
<gene>
    <name evidence="2" type="ORF">C7M51_00692</name>
</gene>
<dbReference type="InterPro" id="IPR009739">
    <property type="entry name" value="LprI-like_N"/>
</dbReference>
<accession>A0A6P1PX40</accession>
<organism evidence="2 3">
    <name type="scientific">Mixta intestinalis</name>
    <dbReference type="NCBI Taxonomy" id="1615494"/>
    <lineage>
        <taxon>Bacteria</taxon>
        <taxon>Pseudomonadati</taxon>
        <taxon>Pseudomonadota</taxon>
        <taxon>Gammaproteobacteria</taxon>
        <taxon>Enterobacterales</taxon>
        <taxon>Erwiniaceae</taxon>
        <taxon>Mixta</taxon>
    </lineage>
</organism>
<dbReference type="KEGG" id="mint:C7M51_00692"/>
<name>A0A6P1PX40_9GAMM</name>
<keyword evidence="3" id="KW-1185">Reference proteome</keyword>
<reference evidence="2 3" key="1">
    <citation type="submission" date="2018-03" db="EMBL/GenBank/DDBJ databases">
        <title>Pantoea intestinalis SRCM103226 isolated form the mealworm.</title>
        <authorList>
            <person name="Jeong D.-Y."/>
            <person name="Kim J.W."/>
        </authorList>
    </citation>
    <scope>NUCLEOTIDE SEQUENCE [LARGE SCALE GENOMIC DNA]</scope>
    <source>
        <strain evidence="2 3">SRCM103226</strain>
    </source>
</reference>
<proteinExistence type="predicted"/>
<dbReference type="Gene3D" id="1.20.1270.180">
    <property type="match status" value="1"/>
</dbReference>
<feature type="domain" description="Lysozyme inhibitor LprI-like N-terminal" evidence="1">
    <location>
        <begin position="3"/>
        <end position="92"/>
    </location>
</feature>
<evidence type="ECO:0000313" key="2">
    <source>
        <dbReference type="EMBL" id="QHM70419.1"/>
    </source>
</evidence>